<reference evidence="4" key="5">
    <citation type="submission" date="2025-04" db="UniProtKB">
        <authorList>
            <consortium name="RefSeq"/>
        </authorList>
    </citation>
    <scope>IDENTIFICATION</scope>
    <source>
        <strain evidence="4">Tuebingen</strain>
    </source>
</reference>
<gene>
    <name evidence="2 4 5" type="primary">si:dkey-284p5.3</name>
</gene>
<dbReference type="ZFIN" id="ZDB-GENE-060503-352">
    <property type="gene designation" value="si:dkey-284p5.3"/>
</dbReference>
<evidence type="ECO:0000313" key="4">
    <source>
        <dbReference type="RefSeq" id="NP_001038307.1"/>
    </source>
</evidence>
<accession>A0A8M1N9D1</accession>
<sequence>MGCTSSTQTTAQDTTRPKHDGCAAGTSNENGGPAGDTETILDLNEEVQCSAAASAHTEPEAAVAESNPDQPESNPSATAENTEDPAPSENATVDQAESSPPEETPASGQDG</sequence>
<reference evidence="4" key="4">
    <citation type="journal article" date="2015" name="Nat. Commun.">
        <title>RFX transcription factors are essential for hearing in mice.</title>
        <authorList>
            <person name="Elkon R."/>
            <person name="Milon B."/>
            <person name="Morrison L."/>
            <person name="Shah M."/>
            <person name="Vijayakumar S."/>
            <person name="Racherla M."/>
            <person name="Leitch C.C."/>
            <person name="Silipino L."/>
            <person name="Hadi S."/>
            <person name="Weiss-Gayet M."/>
            <person name="Barras E."/>
            <person name="Schmid C.D."/>
            <person name="Ait-Lounis A."/>
            <person name="Barnes A."/>
            <person name="Song Y."/>
            <person name="Eisenman D.J."/>
            <person name="Eliyahu E."/>
            <person name="Frolenkov G.I."/>
            <person name="Strome S.E."/>
            <person name="Durand B."/>
            <person name="Zaghloul N.A."/>
            <person name="Jones S.M."/>
            <person name="Reith W."/>
            <person name="Hertzano R."/>
        </authorList>
    </citation>
    <scope>NUCLEOTIDE SEQUENCE</scope>
    <source>
        <strain evidence="4">Tuebingen</strain>
    </source>
</reference>
<feature type="compositionally biased region" description="Low complexity" evidence="1">
    <location>
        <begin position="1"/>
        <end position="14"/>
    </location>
</feature>
<dbReference type="OMA" id="THTTAQD"/>
<dbReference type="KEGG" id="dre:557830"/>
<keyword evidence="3" id="KW-1185">Reference proteome</keyword>
<feature type="compositionally biased region" description="Polar residues" evidence="1">
    <location>
        <begin position="67"/>
        <end position="80"/>
    </location>
</feature>
<evidence type="ECO:0000313" key="5">
    <source>
        <dbReference type="ZFIN" id="ZDB-GENE-060503-352"/>
    </source>
</evidence>
<dbReference type="Ensembl" id="ENSDART00000131518.2">
    <property type="protein sequence ID" value="ENSDARP00000113914.1"/>
    <property type="gene ID" value="ENSDARG00000095638.2"/>
</dbReference>
<feature type="region of interest" description="Disordered" evidence="1">
    <location>
        <begin position="1"/>
        <end position="111"/>
    </location>
</feature>
<feature type="compositionally biased region" description="Polar residues" evidence="1">
    <location>
        <begin position="89"/>
        <end position="98"/>
    </location>
</feature>
<dbReference type="AlphaFoldDB" id="Q1L8Q9"/>
<evidence type="ECO:0000313" key="3">
    <source>
        <dbReference type="Proteomes" id="UP000000437"/>
    </source>
</evidence>
<dbReference type="EMBL" id="CR749175">
    <property type="status" value="NOT_ANNOTATED_CDS"/>
    <property type="molecule type" value="Genomic_DNA"/>
</dbReference>
<proteinExistence type="predicted"/>
<dbReference type="Proteomes" id="UP000000437">
    <property type="component" value="Chromosome 19"/>
</dbReference>
<dbReference type="Bgee" id="ENSDARG00000095638">
    <property type="expression patterns" value="Expressed in heart and 15 other cell types or tissues"/>
</dbReference>
<reference evidence="4" key="1">
    <citation type="journal article" date="2003" name="Genome Res.">
        <title>15000 unique zebrafish EST clusters and their future use in microarray for profiling gene expression patterns during embryogenesis.</title>
        <authorList>
            <person name="Lo J."/>
            <person name="Lee S."/>
            <person name="Xu M."/>
            <person name="Liu F."/>
            <person name="Ruan H."/>
            <person name="Eun A."/>
            <person name="He Y."/>
            <person name="Ma W."/>
            <person name="Wang W."/>
            <person name="Wen Z."/>
            <person name="Peng J."/>
        </authorList>
    </citation>
    <scope>NUCLEOTIDE SEQUENCE</scope>
    <source>
        <strain evidence="4">Tuebingen</strain>
    </source>
</reference>
<reference evidence="2" key="3">
    <citation type="submission" date="2013-08" db="UniProtKB">
        <authorList>
            <consortium name="Ensembl"/>
        </authorList>
    </citation>
    <scope>IDENTIFICATION</scope>
    <source>
        <strain evidence="2">Tuebingen</strain>
    </source>
</reference>
<dbReference type="HOGENOM" id="CLU_2157483_0_0_1"/>
<name>Q1L8Q9_DANRE</name>
<protein>
    <submittedName>
        <fullName evidence="2">Si:dkey-284p5.3</fullName>
    </submittedName>
    <submittedName>
        <fullName evidence="4">Uncharacterized protein LOC557830</fullName>
    </submittedName>
</protein>
<dbReference type="PaxDb" id="7955-ENSDARP00000113914"/>
<evidence type="ECO:0000256" key="1">
    <source>
        <dbReference type="SAM" id="MobiDB-lite"/>
    </source>
</evidence>
<dbReference type="RefSeq" id="NP_001038307.1">
    <property type="nucleotide sequence ID" value="NM_001044842.1"/>
</dbReference>
<dbReference type="GeneTree" id="ENSGT01060000253471"/>
<accession>Q1L8Q9</accession>
<reference evidence="2 3" key="2">
    <citation type="journal article" date="2013" name="Nature">
        <title>The zebrafish reference genome sequence and its relationship to the human genome.</title>
        <authorList>
            <consortium name="Genome Reference Consortium Zebrafish"/>
            <person name="Howe K."/>
            <person name="Clark M.D."/>
            <person name="Torroja C.F."/>
            <person name="Torrance J."/>
            <person name="Berthelot C."/>
            <person name="Muffato M."/>
            <person name="Collins J.E."/>
            <person name="Humphray S."/>
            <person name="McLaren K."/>
            <person name="Matthews L."/>
            <person name="McLaren S."/>
            <person name="Sealy I."/>
            <person name="Caccamo M."/>
            <person name="Churcher C."/>
            <person name="Scott C."/>
            <person name="Barrett J.C."/>
            <person name="Koch R."/>
            <person name="Rauch G.J."/>
            <person name="White S."/>
            <person name="Chow W."/>
            <person name="Kilian B."/>
            <person name="Quintais L.T."/>
            <person name="Guerra-Assuncao J.A."/>
            <person name="Zhou Y."/>
            <person name="Gu Y."/>
            <person name="Yen J."/>
            <person name="Vogel J.H."/>
            <person name="Eyre T."/>
            <person name="Redmond S."/>
            <person name="Banerjee R."/>
            <person name="Chi J."/>
            <person name="Fu B."/>
            <person name="Langley E."/>
            <person name="Maguire S.F."/>
            <person name="Laird G.K."/>
            <person name="Lloyd D."/>
            <person name="Kenyon E."/>
            <person name="Donaldson S."/>
            <person name="Sehra H."/>
            <person name="Almeida-King J."/>
            <person name="Loveland J."/>
            <person name="Trevanion S."/>
            <person name="Jones M."/>
            <person name="Quail M."/>
            <person name="Willey D."/>
            <person name="Hunt A."/>
            <person name="Burton J."/>
            <person name="Sims S."/>
            <person name="McLay K."/>
            <person name="Plumb B."/>
            <person name="Davis J."/>
            <person name="Clee C."/>
            <person name="Oliver K."/>
            <person name="Clark R."/>
            <person name="Riddle C."/>
            <person name="Elliot D."/>
            <person name="Eliott D."/>
            <person name="Threadgold G."/>
            <person name="Harden G."/>
            <person name="Ware D."/>
            <person name="Begum S."/>
            <person name="Mortimore B."/>
            <person name="Mortimer B."/>
            <person name="Kerry G."/>
            <person name="Heath P."/>
            <person name="Phillimore B."/>
            <person name="Tracey A."/>
            <person name="Corby N."/>
            <person name="Dunn M."/>
            <person name="Johnson C."/>
            <person name="Wood J."/>
            <person name="Clark S."/>
            <person name="Pelan S."/>
            <person name="Griffiths G."/>
            <person name="Smith M."/>
            <person name="Glithero R."/>
            <person name="Howden P."/>
            <person name="Barker N."/>
            <person name="Lloyd C."/>
            <person name="Stevens C."/>
            <person name="Harley J."/>
            <person name="Holt K."/>
            <person name="Panagiotidis G."/>
            <person name="Lovell J."/>
            <person name="Beasley H."/>
            <person name="Henderson C."/>
            <person name="Gordon D."/>
            <person name="Auger K."/>
            <person name="Wright D."/>
            <person name="Collins J."/>
            <person name="Raisen C."/>
            <person name="Dyer L."/>
            <person name="Leung K."/>
            <person name="Robertson L."/>
            <person name="Ambridge K."/>
            <person name="Leongamornlert D."/>
            <person name="McGuire S."/>
            <person name="Gilderthorp R."/>
            <person name="Griffiths C."/>
            <person name="Manthravadi D."/>
            <person name="Nichol S."/>
            <person name="Barker G."/>
            <person name="Whitehead S."/>
            <person name="Kay M."/>
            <person name="Brown J."/>
            <person name="Murnane C."/>
            <person name="Gray E."/>
            <person name="Humphries M."/>
            <person name="Sycamore N."/>
            <person name="Barker D."/>
            <person name="Saunders D."/>
            <person name="Wallis J."/>
            <person name="Babbage A."/>
            <person name="Hammond S."/>
            <person name="Mashreghi-Mohammadi M."/>
            <person name="Barr L."/>
            <person name="Martin S."/>
            <person name="Wray P."/>
            <person name="Ellington A."/>
            <person name="Matthews N."/>
            <person name="Ellwood M."/>
            <person name="Woodmansey R."/>
            <person name="Clark G."/>
            <person name="Cooper J."/>
            <person name="Cooper J."/>
            <person name="Tromans A."/>
            <person name="Grafham D."/>
            <person name="Skuce C."/>
            <person name="Pandian R."/>
            <person name="Andrews R."/>
            <person name="Harrison E."/>
            <person name="Kimberley A."/>
            <person name="Garnett J."/>
            <person name="Fosker N."/>
            <person name="Hall R."/>
            <person name="Garner P."/>
            <person name="Kelly D."/>
            <person name="Bird C."/>
            <person name="Palmer S."/>
            <person name="Gehring I."/>
            <person name="Berger A."/>
            <person name="Dooley C.M."/>
            <person name="Ersan-Urun Z."/>
            <person name="Eser C."/>
            <person name="Geiger H."/>
            <person name="Geisler M."/>
            <person name="Karotki L."/>
            <person name="Kirn A."/>
            <person name="Konantz J."/>
            <person name="Konantz M."/>
            <person name="Oberlander M."/>
            <person name="Rudolph-Geiger S."/>
            <person name="Teucke M."/>
            <person name="Lanz C."/>
            <person name="Raddatz G."/>
            <person name="Osoegawa K."/>
            <person name="Zhu B."/>
            <person name="Rapp A."/>
            <person name="Widaa S."/>
            <person name="Langford C."/>
            <person name="Yang F."/>
            <person name="Schuster S.C."/>
            <person name="Carter N.P."/>
            <person name="Harrow J."/>
            <person name="Ning Z."/>
            <person name="Herrero J."/>
            <person name="Searle S.M."/>
            <person name="Enright A."/>
            <person name="Geisler R."/>
            <person name="Plasterk R.H."/>
            <person name="Lee C."/>
            <person name="Westerfield M."/>
            <person name="de Jong P.J."/>
            <person name="Zon L.I."/>
            <person name="Postlethwait J.H."/>
            <person name="Nusslein-Volhard C."/>
            <person name="Hubbard T.J."/>
            <person name="Roest Crollius H."/>
            <person name="Rogers J."/>
            <person name="Stemple D.L."/>
        </authorList>
    </citation>
    <scope>NUCLEOTIDE SEQUENCE [LARGE SCALE GENOMIC DNA]</scope>
    <source>
        <strain evidence="2">Tuebingen</strain>
    </source>
</reference>
<evidence type="ECO:0000313" key="2">
    <source>
        <dbReference type="Ensembl" id="ENSDARP00000113914"/>
    </source>
</evidence>
<feature type="compositionally biased region" description="Low complexity" evidence="1">
    <location>
        <begin position="50"/>
        <end position="64"/>
    </location>
</feature>
<dbReference type="AGR" id="ZFIN:ZDB-GENE-060503-352"/>
<dbReference type="GeneID" id="557830"/>
<dbReference type="OrthoDB" id="8954143at2759"/>
<organism evidence="2">
    <name type="scientific">Danio rerio</name>
    <name type="common">Zebrafish</name>
    <name type="synonym">Brachydanio rerio</name>
    <dbReference type="NCBI Taxonomy" id="7955"/>
    <lineage>
        <taxon>Eukaryota</taxon>
        <taxon>Metazoa</taxon>
        <taxon>Chordata</taxon>
        <taxon>Craniata</taxon>
        <taxon>Vertebrata</taxon>
        <taxon>Euteleostomi</taxon>
        <taxon>Actinopterygii</taxon>
        <taxon>Neopterygii</taxon>
        <taxon>Teleostei</taxon>
        <taxon>Ostariophysi</taxon>
        <taxon>Cypriniformes</taxon>
        <taxon>Danionidae</taxon>
        <taxon>Danioninae</taxon>
        <taxon>Danio</taxon>
    </lineage>
</organism>